<dbReference type="PANTHER" id="PTHR11365:SF23">
    <property type="entry name" value="HYPOTHETICAL 5-OXOPROLINASE (EUROFUNG)-RELATED"/>
    <property type="match status" value="1"/>
</dbReference>
<dbReference type="AlphaFoldDB" id="A0A6M2BPG8"/>
<dbReference type="RefSeq" id="WP_166253978.1">
    <property type="nucleotide sequence ID" value="NZ_JAAMOW010000003.1"/>
</dbReference>
<organism evidence="3 4">
    <name type="scientific">Solimonas terrae</name>
    <dbReference type="NCBI Taxonomy" id="1396819"/>
    <lineage>
        <taxon>Bacteria</taxon>
        <taxon>Pseudomonadati</taxon>
        <taxon>Pseudomonadota</taxon>
        <taxon>Gammaproteobacteria</taxon>
        <taxon>Nevskiales</taxon>
        <taxon>Nevskiaceae</taxon>
        <taxon>Solimonas</taxon>
    </lineage>
</organism>
<dbReference type="InterPro" id="IPR045079">
    <property type="entry name" value="Oxoprolinase-like"/>
</dbReference>
<evidence type="ECO:0000259" key="2">
    <source>
        <dbReference type="Pfam" id="PF05378"/>
    </source>
</evidence>
<dbReference type="EMBL" id="JAAMOW010000003">
    <property type="protein sequence ID" value="NGY04496.1"/>
    <property type="molecule type" value="Genomic_DNA"/>
</dbReference>
<protein>
    <submittedName>
        <fullName evidence="3">Hydantoinase/oxoprolinase family protein</fullName>
    </submittedName>
</protein>
<gene>
    <name evidence="3" type="ORF">G7Y85_06965</name>
</gene>
<evidence type="ECO:0000313" key="4">
    <source>
        <dbReference type="Proteomes" id="UP000472676"/>
    </source>
</evidence>
<dbReference type="GO" id="GO:0005829">
    <property type="term" value="C:cytosol"/>
    <property type="evidence" value="ECO:0007669"/>
    <property type="project" value="TreeGrafter"/>
</dbReference>
<dbReference type="GO" id="GO:0006749">
    <property type="term" value="P:glutathione metabolic process"/>
    <property type="evidence" value="ECO:0007669"/>
    <property type="project" value="TreeGrafter"/>
</dbReference>
<dbReference type="PANTHER" id="PTHR11365">
    <property type="entry name" value="5-OXOPROLINASE RELATED"/>
    <property type="match status" value="1"/>
</dbReference>
<dbReference type="InterPro" id="IPR008040">
    <property type="entry name" value="Hydant_A_N"/>
</dbReference>
<proteinExistence type="predicted"/>
<dbReference type="Proteomes" id="UP000472676">
    <property type="component" value="Unassembled WGS sequence"/>
</dbReference>
<name>A0A6M2BPG8_9GAMM</name>
<evidence type="ECO:0000313" key="3">
    <source>
        <dbReference type="EMBL" id="NGY04496.1"/>
    </source>
</evidence>
<sequence>MSIALDEMASRRTSASAAAAGAAGLSSGKLINIDNGGTLTDICVIDGDQVWRTKTLTTPYDLSKCLFEGLRKVSRLIYGEENLLQLLLGTQHIRYSTTQGTNALVERKGPRLGLITGGSLSAAQLREHDGAGELFDALIGERTTTLDLASDEAALEKAAISAVNQLASTGANRIIVAVGGNDRGEAERRLRRILLRKFPPHLLGAIPLLYSHEVVEDDNDLRRAWSAILNAFLHPAMERFLYSAEHKLRENKARNPLLIFRNDGHSARVAKTTAVKTYSSGPRGGMEGSRALAAHYGFRQLLSMDVGGTTTDIGVVDDGVVRAEARGKVEGVGVSFPLCDVVSVGVGGSSIIRVDGKTIRVGPQSVGSAPGPACFGLGGGEATITDAFLLQGLLDPASFFGGELKIDVERARAVIDEKIARPLGLSVETAAVEMEKAWVAKVADALKKVARITPDTTLAAFGGGGPFVVCKVAEAAGISQVLIPGLAAVFSAFGLGFSDIAHQYEATLSSNDAAGLKKASDALFERARRGMAGEGIDFDDCAITTTLQIADDRGEREVTIADGKLPAGIGKDARLSLSLLSAKAIAQPKLSGQFGAGHSAAKAAGQRRIAIDGKPHEVPLYRAEEQSAGSGASGPCVLEEAFYTCRIDAGWRFEFNASGDILLVKA</sequence>
<keyword evidence="4" id="KW-1185">Reference proteome</keyword>
<reference evidence="3 4" key="1">
    <citation type="journal article" date="2014" name="Int. J. Syst. Evol. Microbiol.">
        <title>Solimonas terrae sp. nov., isolated from soil.</title>
        <authorList>
            <person name="Kim S.J."/>
            <person name="Moon J.Y."/>
            <person name="Weon H.Y."/>
            <person name="Ahn J.H."/>
            <person name="Chen W.M."/>
            <person name="Kwon S.W."/>
        </authorList>
    </citation>
    <scope>NUCLEOTIDE SEQUENCE [LARGE SCALE GENOMIC DNA]</scope>
    <source>
        <strain evidence="3 4">KIS83-12</strain>
    </source>
</reference>
<dbReference type="GO" id="GO:0017168">
    <property type="term" value="F:5-oxoprolinase (ATP-hydrolyzing) activity"/>
    <property type="evidence" value="ECO:0007669"/>
    <property type="project" value="TreeGrafter"/>
</dbReference>
<feature type="domain" description="Hydantoinase/oxoprolinase N-terminal" evidence="2">
    <location>
        <begin position="31"/>
        <end position="138"/>
    </location>
</feature>
<accession>A0A6M2BPG8</accession>
<feature type="domain" description="Hydantoinase A/oxoprolinase" evidence="1">
    <location>
        <begin position="223"/>
        <end position="503"/>
    </location>
</feature>
<dbReference type="InterPro" id="IPR002821">
    <property type="entry name" value="Hydantoinase_A"/>
</dbReference>
<evidence type="ECO:0000259" key="1">
    <source>
        <dbReference type="Pfam" id="PF01968"/>
    </source>
</evidence>
<dbReference type="Pfam" id="PF01968">
    <property type="entry name" value="Hydantoinase_A"/>
    <property type="match status" value="1"/>
</dbReference>
<comment type="caution">
    <text evidence="3">The sequence shown here is derived from an EMBL/GenBank/DDBJ whole genome shotgun (WGS) entry which is preliminary data.</text>
</comment>
<dbReference type="Pfam" id="PF05378">
    <property type="entry name" value="Hydant_A_N"/>
    <property type="match status" value="1"/>
</dbReference>